<reference evidence="12 13" key="1">
    <citation type="submission" date="2019-03" db="EMBL/GenBank/DDBJ databases">
        <title>Subsurface microbial communities from deep shales in Ohio and West Virginia, USA.</title>
        <authorList>
            <person name="Wrighton K."/>
        </authorList>
    </citation>
    <scope>NUCLEOTIDE SEQUENCE [LARGE SCALE GENOMIC DNA]</scope>
    <source>
        <strain evidence="12 13">MSL 6dP</strain>
    </source>
</reference>
<evidence type="ECO:0000256" key="6">
    <source>
        <dbReference type="ARBA" id="ARBA00022741"/>
    </source>
</evidence>
<evidence type="ECO:0000256" key="9">
    <source>
        <dbReference type="ARBA" id="ARBA00023136"/>
    </source>
</evidence>
<feature type="domain" description="DAC" evidence="11">
    <location>
        <begin position="75"/>
        <end position="233"/>
    </location>
</feature>
<accession>A0A4R8H6M9</accession>
<dbReference type="AlphaFoldDB" id="A0A4R8H6M9"/>
<keyword evidence="4 10" id="KW-0812">Transmembrane</keyword>
<dbReference type="InterPro" id="IPR034701">
    <property type="entry name" value="CdaA"/>
</dbReference>
<dbReference type="SUPFAM" id="SSF143597">
    <property type="entry name" value="YojJ-like"/>
    <property type="match status" value="1"/>
</dbReference>
<evidence type="ECO:0000259" key="11">
    <source>
        <dbReference type="PROSITE" id="PS51794"/>
    </source>
</evidence>
<dbReference type="STRING" id="926561.GCA_000379025_02137"/>
<dbReference type="InterPro" id="IPR036888">
    <property type="entry name" value="DNA_integrity_DisA_N_sf"/>
</dbReference>
<gene>
    <name evidence="10" type="primary">dacA</name>
    <name evidence="12" type="ORF">C7959_11720</name>
</gene>
<feature type="transmembrane region" description="Helical" evidence="10">
    <location>
        <begin position="6"/>
        <end position="25"/>
    </location>
</feature>
<evidence type="ECO:0000256" key="5">
    <source>
        <dbReference type="ARBA" id="ARBA00022695"/>
    </source>
</evidence>
<comment type="similarity">
    <text evidence="10">Belongs to the adenylate cyclase family. DacA/CdaA subfamily.</text>
</comment>
<comment type="function">
    <text evidence="10">Catalyzes the condensation of 2 ATP molecules into cyclic di-AMP (c-di-AMP), a second messenger used to regulate differing processes in different bacteria.</text>
</comment>
<comment type="catalytic activity">
    <reaction evidence="1 10">
        <text>2 ATP = 3',3'-c-di-AMP + 2 diphosphate</text>
        <dbReference type="Rhea" id="RHEA:35655"/>
        <dbReference type="ChEBI" id="CHEBI:30616"/>
        <dbReference type="ChEBI" id="CHEBI:33019"/>
        <dbReference type="ChEBI" id="CHEBI:71500"/>
        <dbReference type="EC" id="2.7.7.85"/>
    </reaction>
</comment>
<dbReference type="PANTHER" id="PTHR34185">
    <property type="entry name" value="DIADENYLATE CYCLASE"/>
    <property type="match status" value="1"/>
</dbReference>
<keyword evidence="9 10" id="KW-0472">Membrane</keyword>
<dbReference type="GO" id="GO:0005524">
    <property type="term" value="F:ATP binding"/>
    <property type="evidence" value="ECO:0007669"/>
    <property type="project" value="UniProtKB-UniRule"/>
</dbReference>
<keyword evidence="3 10" id="KW-0808">Transferase</keyword>
<sequence length="250" mass="27877">MEISILMLIDILVTLVVSYKFFTLVKETRAIQLLNGVLILLLIRFFSGILGLKIFNSLLDQVKTVILIALPIVFQPELRRALEHIGRGNLINQLRRRDKFQTHIDKLVAAIIRLSKDKIGALIVVKRATGLKDIIDTGIELDAILSVELLINIFTPNSPLHDGAIIIDKNRLVAANCLLPITKNSNLKQSFGTRHRAALGISEESDALVIVVSEETGVVSITYDGRIESNLDEFSLKERLFSKFDELGVN</sequence>
<organism evidence="12 13">
    <name type="scientific">Orenia marismortui</name>
    <dbReference type="NCBI Taxonomy" id="46469"/>
    <lineage>
        <taxon>Bacteria</taxon>
        <taxon>Bacillati</taxon>
        <taxon>Bacillota</taxon>
        <taxon>Clostridia</taxon>
        <taxon>Halanaerobiales</taxon>
        <taxon>Halobacteroidaceae</taxon>
        <taxon>Orenia</taxon>
    </lineage>
</organism>
<dbReference type="InterPro" id="IPR014046">
    <property type="entry name" value="C-di-AMP_synthase"/>
</dbReference>
<evidence type="ECO:0000256" key="2">
    <source>
        <dbReference type="ARBA" id="ARBA00022475"/>
    </source>
</evidence>
<dbReference type="PIRSF" id="PIRSF004793">
    <property type="entry name" value="UCP004793"/>
    <property type="match status" value="1"/>
</dbReference>
<dbReference type="RefSeq" id="WP_018249305.1">
    <property type="nucleotide sequence ID" value="NZ_SOEG01000017.1"/>
</dbReference>
<dbReference type="HAMAP" id="MF_01499">
    <property type="entry name" value="DacA"/>
    <property type="match status" value="1"/>
</dbReference>
<dbReference type="Pfam" id="PF19293">
    <property type="entry name" value="CdaA_N"/>
    <property type="match status" value="1"/>
</dbReference>
<feature type="transmembrane region" description="Helical" evidence="10">
    <location>
        <begin position="37"/>
        <end position="55"/>
    </location>
</feature>
<dbReference type="GO" id="GO:0006171">
    <property type="term" value="P:cAMP biosynthetic process"/>
    <property type="evidence" value="ECO:0007669"/>
    <property type="project" value="InterPro"/>
</dbReference>
<dbReference type="PANTHER" id="PTHR34185:SF1">
    <property type="entry name" value="DIADENYLATE CYCLASE"/>
    <property type="match status" value="1"/>
</dbReference>
<evidence type="ECO:0000256" key="8">
    <source>
        <dbReference type="ARBA" id="ARBA00022989"/>
    </source>
</evidence>
<keyword evidence="6 10" id="KW-0547">Nucleotide-binding</keyword>
<dbReference type="EMBL" id="SOEG01000017">
    <property type="protein sequence ID" value="TDX50943.1"/>
    <property type="molecule type" value="Genomic_DNA"/>
</dbReference>
<keyword evidence="13" id="KW-1185">Reference proteome</keyword>
<dbReference type="GO" id="GO:0106408">
    <property type="term" value="F:diadenylate cyclase activity"/>
    <property type="evidence" value="ECO:0007669"/>
    <property type="project" value="UniProtKB-EC"/>
</dbReference>
<keyword evidence="7 10" id="KW-0067">ATP-binding</keyword>
<keyword evidence="2 10" id="KW-1003">Cell membrane</keyword>
<dbReference type="GO" id="GO:0004016">
    <property type="term" value="F:adenylate cyclase activity"/>
    <property type="evidence" value="ECO:0007669"/>
    <property type="project" value="UniProtKB-UniRule"/>
</dbReference>
<dbReference type="Proteomes" id="UP000295832">
    <property type="component" value="Unassembled WGS sequence"/>
</dbReference>
<comment type="caution">
    <text evidence="12">The sequence shown here is derived from an EMBL/GenBank/DDBJ whole genome shotgun (WGS) entry which is preliminary data.</text>
</comment>
<keyword evidence="5 10" id="KW-0548">Nucleotidyltransferase</keyword>
<comment type="caution">
    <text evidence="10">Lacks conserved residue(s) required for the propagation of feature annotation.</text>
</comment>
<evidence type="ECO:0000313" key="13">
    <source>
        <dbReference type="Proteomes" id="UP000295832"/>
    </source>
</evidence>
<dbReference type="PROSITE" id="PS51794">
    <property type="entry name" value="DAC"/>
    <property type="match status" value="1"/>
</dbReference>
<protein>
    <recommendedName>
        <fullName evidence="10">Diadenylate cyclase</fullName>
        <shortName evidence="10">DAC</shortName>
        <ecNumber evidence="10">2.7.7.85</ecNumber>
    </recommendedName>
    <alternativeName>
        <fullName evidence="10">Cyclic-di-AMP synthase</fullName>
        <shortName evidence="10">c-di-AMP synthase</shortName>
    </alternativeName>
</protein>
<evidence type="ECO:0000256" key="10">
    <source>
        <dbReference type="HAMAP-Rule" id="MF_01499"/>
    </source>
</evidence>
<evidence type="ECO:0000256" key="1">
    <source>
        <dbReference type="ARBA" id="ARBA00000877"/>
    </source>
</evidence>
<dbReference type="InterPro" id="IPR003390">
    <property type="entry name" value="DNA_integrity_scan_DisA_N"/>
</dbReference>
<dbReference type="NCBIfam" id="TIGR00159">
    <property type="entry name" value="diadenylate cyclase CdaA"/>
    <property type="match status" value="1"/>
</dbReference>
<keyword evidence="8 10" id="KW-1133">Transmembrane helix</keyword>
<dbReference type="Gene3D" id="3.40.1700.10">
    <property type="entry name" value="DNA integrity scanning protein, DisA, N-terminal domain"/>
    <property type="match status" value="1"/>
</dbReference>
<dbReference type="InterPro" id="IPR045585">
    <property type="entry name" value="CdaA_N"/>
</dbReference>
<dbReference type="EC" id="2.7.7.85" evidence="10"/>
<dbReference type="Pfam" id="PF02457">
    <property type="entry name" value="DAC"/>
    <property type="match status" value="1"/>
</dbReference>
<evidence type="ECO:0000313" key="12">
    <source>
        <dbReference type="EMBL" id="TDX50943.1"/>
    </source>
</evidence>
<proteinExistence type="inferred from homology"/>
<name>A0A4R8H6M9_9FIRM</name>
<comment type="subunit">
    <text evidence="10">Probably a homodimer.</text>
</comment>
<dbReference type="FunFam" id="3.40.1700.10:FF:000002">
    <property type="entry name" value="Diadenylate cyclase"/>
    <property type="match status" value="1"/>
</dbReference>
<evidence type="ECO:0000256" key="4">
    <source>
        <dbReference type="ARBA" id="ARBA00022692"/>
    </source>
</evidence>
<evidence type="ECO:0000256" key="7">
    <source>
        <dbReference type="ARBA" id="ARBA00022840"/>
    </source>
</evidence>
<evidence type="ECO:0000256" key="3">
    <source>
        <dbReference type="ARBA" id="ARBA00022679"/>
    </source>
</evidence>
<dbReference type="InterPro" id="IPR050338">
    <property type="entry name" value="DisA"/>
</dbReference>